<gene>
    <name evidence="5" type="ORF">B0T19DRAFT_201514</name>
</gene>
<feature type="domain" description="Ubiquitin-like" evidence="4">
    <location>
        <begin position="262"/>
        <end position="343"/>
    </location>
</feature>
<feature type="transmembrane region" description="Helical" evidence="2">
    <location>
        <begin position="6"/>
        <end position="28"/>
    </location>
</feature>
<dbReference type="Proteomes" id="UP001286456">
    <property type="component" value="Unassembled WGS sequence"/>
</dbReference>
<feature type="compositionally biased region" description="Basic and acidic residues" evidence="1">
    <location>
        <begin position="427"/>
        <end position="436"/>
    </location>
</feature>
<keyword evidence="6" id="KW-1185">Reference proteome</keyword>
<sequence length="622" mass="68532">MDPISAVSSVFSVISTIASVTSAVTVFMHDVRGARKEMVAVRKELAALKGVLEILGEDLSDSTNSGFPDSLQVQIVEIAGNCNQVVGDIGAYVRDQDVSRLRWAASNKAEVEKLRRDLEVHKLTLSVTLDMLSVHVLKDVKNDTGRILQDTTSLKMDTAQIQDNLDRILVAISQLRTAEPSKGPSGSMLERYLENLRSDAATVLSDAEYLDEKWEDDDDPRTPGRSRTPNPTASGAERTPRRQPSPRTSHQTTKIGHPDPHAHIIFTNDRGQRYPVPYAFCQTWEEMEKLIRQSHAHVSEANKKNIIDRKYDLVGPAGEIILPELWAGLVQPGWEVTMKMWPEAKPQLPLIFTDASGLKFTGAFDQVKTWRGLEKLINQEFNTASRPMKALIRAGKYVLINSTGNIIPPMDWESVVKPGMEVRIETRVKIKDDRPPQEPLPALVDSQGHGGSGSKPLSNSELRDLFDPAMRVRIDVAPPPGPPVRGRETKATTSRDDYKLGPNGGQPQQSEASSNRDQGGLRLPDGTRILFGGTRVLPNGTRILLDGTRILPNGTRIVIRDHRTVPDSSSGLLPSQSRETSRSPDRGRGFLGLGTLAKLEAARAPRMADGQSDLNPHTSFRV</sequence>
<feature type="region of interest" description="Disordered" evidence="1">
    <location>
        <begin position="473"/>
        <end position="526"/>
    </location>
</feature>
<evidence type="ECO:0000256" key="2">
    <source>
        <dbReference type="SAM" id="Phobius"/>
    </source>
</evidence>
<proteinExistence type="predicted"/>
<evidence type="ECO:0000313" key="6">
    <source>
        <dbReference type="Proteomes" id="UP001286456"/>
    </source>
</evidence>
<evidence type="ECO:0000259" key="3">
    <source>
        <dbReference type="Pfam" id="PF17111"/>
    </source>
</evidence>
<keyword evidence="2" id="KW-1133">Transmembrane helix</keyword>
<feature type="compositionally biased region" description="Polar residues" evidence="1">
    <location>
        <begin position="505"/>
        <end position="517"/>
    </location>
</feature>
<dbReference type="Pfam" id="PF17111">
    <property type="entry name" value="PigL_N"/>
    <property type="match status" value="1"/>
</dbReference>
<dbReference type="Pfam" id="PF22893">
    <property type="entry name" value="ULD_2"/>
    <property type="match status" value="2"/>
</dbReference>
<name>A0AAE0IE42_9PEZI</name>
<feature type="compositionally biased region" description="Polar residues" evidence="1">
    <location>
        <begin position="612"/>
        <end position="622"/>
    </location>
</feature>
<evidence type="ECO:0000259" key="4">
    <source>
        <dbReference type="Pfam" id="PF22893"/>
    </source>
</evidence>
<feature type="domain" description="Azaphilone pigments biosynthesis cluster protein L N-terminal" evidence="3">
    <location>
        <begin position="1"/>
        <end position="172"/>
    </location>
</feature>
<dbReference type="InterPro" id="IPR054464">
    <property type="entry name" value="ULD_fung"/>
</dbReference>
<feature type="compositionally biased region" description="Polar residues" evidence="1">
    <location>
        <begin position="566"/>
        <end position="578"/>
    </location>
</feature>
<accession>A0AAE0IE42</accession>
<dbReference type="InterPro" id="IPR031348">
    <property type="entry name" value="PigL_N"/>
</dbReference>
<feature type="region of interest" description="Disordered" evidence="1">
    <location>
        <begin position="561"/>
        <end position="590"/>
    </location>
</feature>
<protein>
    <recommendedName>
        <fullName evidence="7">Fungal N-terminal domain-containing protein</fullName>
    </recommendedName>
</protein>
<evidence type="ECO:0000313" key="5">
    <source>
        <dbReference type="EMBL" id="KAK3323324.1"/>
    </source>
</evidence>
<organism evidence="5 6">
    <name type="scientific">Cercophora scortea</name>
    <dbReference type="NCBI Taxonomy" id="314031"/>
    <lineage>
        <taxon>Eukaryota</taxon>
        <taxon>Fungi</taxon>
        <taxon>Dikarya</taxon>
        <taxon>Ascomycota</taxon>
        <taxon>Pezizomycotina</taxon>
        <taxon>Sordariomycetes</taxon>
        <taxon>Sordariomycetidae</taxon>
        <taxon>Sordariales</taxon>
        <taxon>Lasiosphaeriaceae</taxon>
        <taxon>Cercophora</taxon>
    </lineage>
</organism>
<feature type="compositionally biased region" description="Basic and acidic residues" evidence="1">
    <location>
        <begin position="579"/>
        <end position="588"/>
    </location>
</feature>
<feature type="compositionally biased region" description="Basic and acidic residues" evidence="1">
    <location>
        <begin position="485"/>
        <end position="499"/>
    </location>
</feature>
<dbReference type="AlphaFoldDB" id="A0AAE0IE42"/>
<reference evidence="5" key="2">
    <citation type="submission" date="2023-06" db="EMBL/GenBank/DDBJ databases">
        <authorList>
            <consortium name="Lawrence Berkeley National Laboratory"/>
            <person name="Haridas S."/>
            <person name="Hensen N."/>
            <person name="Bonometti L."/>
            <person name="Westerberg I."/>
            <person name="Brannstrom I.O."/>
            <person name="Guillou S."/>
            <person name="Cros-Aarteil S."/>
            <person name="Calhoun S."/>
            <person name="Kuo A."/>
            <person name="Mondo S."/>
            <person name="Pangilinan J."/>
            <person name="Riley R."/>
            <person name="Labutti K."/>
            <person name="Andreopoulos B."/>
            <person name="Lipzen A."/>
            <person name="Chen C."/>
            <person name="Yanf M."/>
            <person name="Daum C."/>
            <person name="Ng V."/>
            <person name="Clum A."/>
            <person name="Steindorff A."/>
            <person name="Ohm R."/>
            <person name="Martin F."/>
            <person name="Silar P."/>
            <person name="Natvig D."/>
            <person name="Lalanne C."/>
            <person name="Gautier V."/>
            <person name="Ament-Velasquez S.L."/>
            <person name="Kruys A."/>
            <person name="Hutchinson M.I."/>
            <person name="Powell A.J."/>
            <person name="Barry K."/>
            <person name="Miller A.N."/>
            <person name="Grigoriev I.V."/>
            <person name="Debuchy R."/>
            <person name="Gladieux P."/>
            <person name="Thoren M.H."/>
            <person name="Johannesson H."/>
        </authorList>
    </citation>
    <scope>NUCLEOTIDE SEQUENCE</scope>
    <source>
        <strain evidence="5">SMH4131-1</strain>
    </source>
</reference>
<dbReference type="EMBL" id="JAUEPO010000004">
    <property type="protein sequence ID" value="KAK3323324.1"/>
    <property type="molecule type" value="Genomic_DNA"/>
</dbReference>
<feature type="region of interest" description="Disordered" evidence="1">
    <location>
        <begin position="602"/>
        <end position="622"/>
    </location>
</feature>
<evidence type="ECO:0008006" key="7">
    <source>
        <dbReference type="Google" id="ProtNLM"/>
    </source>
</evidence>
<feature type="domain" description="Ubiquitin-like" evidence="4">
    <location>
        <begin position="348"/>
        <end position="426"/>
    </location>
</feature>
<keyword evidence="2" id="KW-0812">Transmembrane</keyword>
<comment type="caution">
    <text evidence="5">The sequence shown here is derived from an EMBL/GenBank/DDBJ whole genome shotgun (WGS) entry which is preliminary data.</text>
</comment>
<reference evidence="5" key="1">
    <citation type="journal article" date="2023" name="Mol. Phylogenet. Evol.">
        <title>Genome-scale phylogeny and comparative genomics of the fungal order Sordariales.</title>
        <authorList>
            <person name="Hensen N."/>
            <person name="Bonometti L."/>
            <person name="Westerberg I."/>
            <person name="Brannstrom I.O."/>
            <person name="Guillou S."/>
            <person name="Cros-Aarteil S."/>
            <person name="Calhoun S."/>
            <person name="Haridas S."/>
            <person name="Kuo A."/>
            <person name="Mondo S."/>
            <person name="Pangilinan J."/>
            <person name="Riley R."/>
            <person name="LaButti K."/>
            <person name="Andreopoulos B."/>
            <person name="Lipzen A."/>
            <person name="Chen C."/>
            <person name="Yan M."/>
            <person name="Daum C."/>
            <person name="Ng V."/>
            <person name="Clum A."/>
            <person name="Steindorff A."/>
            <person name="Ohm R.A."/>
            <person name="Martin F."/>
            <person name="Silar P."/>
            <person name="Natvig D.O."/>
            <person name="Lalanne C."/>
            <person name="Gautier V."/>
            <person name="Ament-Velasquez S.L."/>
            <person name="Kruys A."/>
            <person name="Hutchinson M.I."/>
            <person name="Powell A.J."/>
            <person name="Barry K."/>
            <person name="Miller A.N."/>
            <person name="Grigoriev I.V."/>
            <person name="Debuchy R."/>
            <person name="Gladieux P."/>
            <person name="Hiltunen Thoren M."/>
            <person name="Johannesson H."/>
        </authorList>
    </citation>
    <scope>NUCLEOTIDE SEQUENCE</scope>
    <source>
        <strain evidence="5">SMH4131-1</strain>
    </source>
</reference>
<feature type="region of interest" description="Disordered" evidence="1">
    <location>
        <begin position="427"/>
        <end position="461"/>
    </location>
</feature>
<evidence type="ECO:0000256" key="1">
    <source>
        <dbReference type="SAM" id="MobiDB-lite"/>
    </source>
</evidence>
<feature type="region of interest" description="Disordered" evidence="1">
    <location>
        <begin position="208"/>
        <end position="262"/>
    </location>
</feature>
<keyword evidence="2" id="KW-0472">Membrane</keyword>